<evidence type="ECO:0000256" key="1">
    <source>
        <dbReference type="ARBA" id="ARBA00022705"/>
    </source>
</evidence>
<dbReference type="EMBL" id="VUMV01000003">
    <property type="protein sequence ID" value="MST81846.1"/>
    <property type="molecule type" value="Genomic_DNA"/>
</dbReference>
<keyword evidence="4" id="KW-1185">Reference proteome</keyword>
<dbReference type="SUPFAM" id="SSF48452">
    <property type="entry name" value="TPR-like"/>
    <property type="match status" value="1"/>
</dbReference>
<keyword evidence="1" id="KW-0235">DNA replication</keyword>
<sequence length="211" mass="23480">MRDPYSVLGVSRDASDEEVKKAYRRLSRKYHPDANINNPNKDKAEEMFKLVQQAYKQIMDERSRGYSGSDAGFGGFGGEEQGDYGDPEMQAAANFINSRHYQEAMRVLDGIRTRTGTWYYLHAAANAGLGNTVQAREDAKKACDMEPQNYQFELLYQQLNGASGWYGEMGRGYGYDTPCQENSSGRTAAECCGILALCNCCLFPFGGVICC</sequence>
<dbReference type="InterPro" id="IPR001623">
    <property type="entry name" value="DnaJ_domain"/>
</dbReference>
<gene>
    <name evidence="3" type="ORF">FYJ60_05900</name>
</gene>
<evidence type="ECO:0000313" key="4">
    <source>
        <dbReference type="Proteomes" id="UP000466864"/>
    </source>
</evidence>
<dbReference type="Pfam" id="PF00226">
    <property type="entry name" value="DnaJ"/>
    <property type="match status" value="1"/>
</dbReference>
<dbReference type="SUPFAM" id="SSF46565">
    <property type="entry name" value="Chaperone J-domain"/>
    <property type="match status" value="1"/>
</dbReference>
<dbReference type="PANTHER" id="PTHR24074">
    <property type="entry name" value="CO-CHAPERONE PROTEIN DJLA"/>
    <property type="match status" value="1"/>
</dbReference>
<dbReference type="InterPro" id="IPR011990">
    <property type="entry name" value="TPR-like_helical_dom_sf"/>
</dbReference>
<dbReference type="RefSeq" id="WP_154457752.1">
    <property type="nucleotide sequence ID" value="NZ_VUMV01000003.1"/>
</dbReference>
<evidence type="ECO:0000313" key="3">
    <source>
        <dbReference type="EMBL" id="MST81846.1"/>
    </source>
</evidence>
<evidence type="ECO:0000259" key="2">
    <source>
        <dbReference type="PROSITE" id="PS50076"/>
    </source>
</evidence>
<dbReference type="AlphaFoldDB" id="A0A7X2P8P5"/>
<dbReference type="InterPro" id="IPR036869">
    <property type="entry name" value="J_dom_sf"/>
</dbReference>
<accession>A0A7X2P8P5</accession>
<protein>
    <submittedName>
        <fullName evidence="3">J domain-containing protein</fullName>
    </submittedName>
</protein>
<reference evidence="3 4" key="1">
    <citation type="submission" date="2019-08" db="EMBL/GenBank/DDBJ databases">
        <title>In-depth cultivation of the pig gut microbiome towards novel bacterial diversity and tailored functional studies.</title>
        <authorList>
            <person name="Wylensek D."/>
            <person name="Hitch T.C.A."/>
            <person name="Clavel T."/>
        </authorList>
    </citation>
    <scope>NUCLEOTIDE SEQUENCE [LARGE SCALE GENOMIC DNA]</scope>
    <source>
        <strain evidence="3 4">Oil+RF-744-WCA-WT-13</strain>
    </source>
</reference>
<feature type="domain" description="J" evidence="2">
    <location>
        <begin position="3"/>
        <end position="77"/>
    </location>
</feature>
<proteinExistence type="predicted"/>
<comment type="caution">
    <text evidence="3">The sequence shown here is derived from an EMBL/GenBank/DDBJ whole genome shotgun (WGS) entry which is preliminary data.</text>
</comment>
<organism evidence="3 4">
    <name type="scientific">Bilifractor porci</name>
    <dbReference type="NCBI Taxonomy" id="2606636"/>
    <lineage>
        <taxon>Bacteria</taxon>
        <taxon>Bacillati</taxon>
        <taxon>Bacillota</taxon>
        <taxon>Clostridia</taxon>
        <taxon>Lachnospirales</taxon>
        <taxon>Lachnospiraceae</taxon>
        <taxon>Bilifractor</taxon>
    </lineage>
</organism>
<name>A0A7X2P8P5_9FIRM</name>
<dbReference type="CDD" id="cd06257">
    <property type="entry name" value="DnaJ"/>
    <property type="match status" value="1"/>
</dbReference>
<dbReference type="InterPro" id="IPR050817">
    <property type="entry name" value="DjlA_DnaK_co-chaperone"/>
</dbReference>
<dbReference type="PRINTS" id="PR00625">
    <property type="entry name" value="JDOMAIN"/>
</dbReference>
<dbReference type="Gene3D" id="1.10.287.110">
    <property type="entry name" value="DnaJ domain"/>
    <property type="match status" value="1"/>
</dbReference>
<dbReference type="PROSITE" id="PS50076">
    <property type="entry name" value="DNAJ_2"/>
    <property type="match status" value="1"/>
</dbReference>
<dbReference type="GO" id="GO:0006260">
    <property type="term" value="P:DNA replication"/>
    <property type="evidence" value="ECO:0007669"/>
    <property type="project" value="UniProtKB-KW"/>
</dbReference>
<dbReference type="SMART" id="SM00271">
    <property type="entry name" value="DnaJ"/>
    <property type="match status" value="1"/>
</dbReference>
<dbReference type="Proteomes" id="UP000466864">
    <property type="component" value="Unassembled WGS sequence"/>
</dbReference>